<evidence type="ECO:0000313" key="3">
    <source>
        <dbReference type="EMBL" id="MYL50206.1"/>
    </source>
</evidence>
<name>A0A845E7S7_9BACI</name>
<feature type="transmembrane region" description="Helical" evidence="2">
    <location>
        <begin position="31"/>
        <end position="47"/>
    </location>
</feature>
<feature type="transmembrane region" description="Helical" evidence="2">
    <location>
        <begin position="6"/>
        <end position="22"/>
    </location>
</feature>
<reference evidence="3 4" key="1">
    <citation type="submission" date="2019-11" db="EMBL/GenBank/DDBJ databases">
        <title>Genome sequences of 17 halophilic strains isolated from different environments.</title>
        <authorList>
            <person name="Furrow R.E."/>
        </authorList>
    </citation>
    <scope>NUCLEOTIDE SEQUENCE [LARGE SCALE GENOMIC DNA]</scope>
    <source>
        <strain evidence="3 4">22505_10_Sand</strain>
    </source>
</reference>
<protein>
    <submittedName>
        <fullName evidence="3">Uncharacterized protein</fullName>
    </submittedName>
</protein>
<keyword evidence="2" id="KW-0472">Membrane</keyword>
<gene>
    <name evidence="3" type="ORF">GLV98_11970</name>
</gene>
<feature type="region of interest" description="Disordered" evidence="1">
    <location>
        <begin position="156"/>
        <end position="189"/>
    </location>
</feature>
<dbReference type="OrthoDB" id="2967712at2"/>
<dbReference type="RefSeq" id="WP_160915449.1">
    <property type="nucleotide sequence ID" value="NZ_WMEZ01000004.1"/>
</dbReference>
<comment type="caution">
    <text evidence="3">The sequence shown here is derived from an EMBL/GenBank/DDBJ whole genome shotgun (WGS) entry which is preliminary data.</text>
</comment>
<sequence length="452" mass="52154">MTDLLIWLVTIALAFIILRYVPMNLSVKGRLILWLSGSLISSLALLATITYAFWMGVLAAVALGVVFTVLLQEKAPQVFLEGKGENTATPDISTPLIDDHDYSNPIQNDQEHIIEEQESDEIENSYSNEELLHNGNLLQEITGEDQEGERNHHTLESAEIEGGYSPSDDTEVELKDPDGEFQEKDDKTELSAVEEMQPQEDEFSIDNNDDEESLMEEELAQLRMEEKSLVDEEDLDDAEDITEDELMAERNLQLDFEKADLELDPMESEEMPRTENITNLIFKDEDLEPEEDIVYCMNKSTDSDKDITREMNNEDQNIREEIVSIPYQDDIDPDIEDNEDSLALEVDNEEELVADEALRKQLLELMIEKIELMEEQMSVLEYEEFIKAHLFDSLSDLEYYSISKFLIKQYIKNGKIDELELFVGELIDRFALYSLLVEELKYVLQQQVHYTK</sequence>
<proteinExistence type="predicted"/>
<evidence type="ECO:0000313" key="4">
    <source>
        <dbReference type="Proteomes" id="UP000447393"/>
    </source>
</evidence>
<feature type="compositionally biased region" description="Basic and acidic residues" evidence="1">
    <location>
        <begin position="172"/>
        <end position="189"/>
    </location>
</feature>
<accession>A0A845E7S7</accession>
<dbReference type="AlphaFoldDB" id="A0A845E7S7"/>
<dbReference type="EMBL" id="WMEZ01000004">
    <property type="protein sequence ID" value="MYL50206.1"/>
    <property type="molecule type" value="Genomic_DNA"/>
</dbReference>
<keyword evidence="2" id="KW-0812">Transmembrane</keyword>
<dbReference type="Proteomes" id="UP000447393">
    <property type="component" value="Unassembled WGS sequence"/>
</dbReference>
<keyword evidence="2" id="KW-1133">Transmembrane helix</keyword>
<evidence type="ECO:0000256" key="2">
    <source>
        <dbReference type="SAM" id="Phobius"/>
    </source>
</evidence>
<organism evidence="3 4">
    <name type="scientific">Halobacillus litoralis</name>
    <dbReference type="NCBI Taxonomy" id="45668"/>
    <lineage>
        <taxon>Bacteria</taxon>
        <taxon>Bacillati</taxon>
        <taxon>Bacillota</taxon>
        <taxon>Bacilli</taxon>
        <taxon>Bacillales</taxon>
        <taxon>Bacillaceae</taxon>
        <taxon>Halobacillus</taxon>
    </lineage>
</organism>
<evidence type="ECO:0000256" key="1">
    <source>
        <dbReference type="SAM" id="MobiDB-lite"/>
    </source>
</evidence>